<dbReference type="EMBL" id="JAUEPR010000016">
    <property type="protein sequence ID" value="KAK0477632.1"/>
    <property type="molecule type" value="Genomic_DNA"/>
</dbReference>
<name>A0AA39P4V7_9AGAR</name>
<keyword evidence="5 7" id="KW-0949">S-adenosyl-L-methionine</keyword>
<comment type="similarity">
    <text evidence="1">Belongs to the class I-like SAM-binding methyltransferase superfamily. RNA methyltransferase RlmE family.</text>
</comment>
<keyword evidence="11" id="KW-1185">Reference proteome</keyword>
<dbReference type="PANTHER" id="PTHR10920">
    <property type="entry name" value="RIBOSOMAL RNA METHYLTRANSFERASE"/>
    <property type="match status" value="1"/>
</dbReference>
<feature type="domain" description="Ribosomal RNA methyltransferase FtsJ" evidence="9">
    <location>
        <begin position="36"/>
        <end position="81"/>
    </location>
</feature>
<dbReference type="GO" id="GO:0008650">
    <property type="term" value="F:rRNA (uridine-2'-O-)-methyltransferase activity"/>
    <property type="evidence" value="ECO:0007669"/>
    <property type="project" value="TreeGrafter"/>
</dbReference>
<feature type="active site" description="Proton acceptor" evidence="7">
    <location>
        <position position="241"/>
    </location>
</feature>
<dbReference type="SUPFAM" id="SSF53335">
    <property type="entry name" value="S-adenosyl-L-methionine-dependent methyltransferases"/>
    <property type="match status" value="1"/>
</dbReference>
<dbReference type="AlphaFoldDB" id="A0AA39P4V7"/>
<protein>
    <recommendedName>
        <fullName evidence="6">rRNA methyltransferase 2, mitochondrial</fullName>
    </recommendedName>
</protein>
<evidence type="ECO:0000259" key="9">
    <source>
        <dbReference type="Pfam" id="PF01728"/>
    </source>
</evidence>
<evidence type="ECO:0000256" key="3">
    <source>
        <dbReference type="ARBA" id="ARBA00022603"/>
    </source>
</evidence>
<comment type="caution">
    <text evidence="10">The sequence shown here is derived from an EMBL/GenBank/DDBJ whole genome shotgun (WGS) entry which is preliminary data.</text>
</comment>
<gene>
    <name evidence="10" type="ORF">IW261DRAFT_270828</name>
</gene>
<evidence type="ECO:0000256" key="1">
    <source>
        <dbReference type="ARBA" id="ARBA00009258"/>
    </source>
</evidence>
<dbReference type="GO" id="GO:0005739">
    <property type="term" value="C:mitochondrion"/>
    <property type="evidence" value="ECO:0007669"/>
    <property type="project" value="TreeGrafter"/>
</dbReference>
<dbReference type="HAMAP" id="MF_01547">
    <property type="entry name" value="RNA_methyltr_E"/>
    <property type="match status" value="1"/>
</dbReference>
<dbReference type="Pfam" id="PF01728">
    <property type="entry name" value="FtsJ"/>
    <property type="match status" value="2"/>
</dbReference>
<evidence type="ECO:0000313" key="11">
    <source>
        <dbReference type="Proteomes" id="UP001175227"/>
    </source>
</evidence>
<dbReference type="InterPro" id="IPR029063">
    <property type="entry name" value="SAM-dependent_MTases_sf"/>
</dbReference>
<dbReference type="Proteomes" id="UP001175227">
    <property type="component" value="Unassembled WGS sequence"/>
</dbReference>
<dbReference type="InterPro" id="IPR015507">
    <property type="entry name" value="rRNA-MeTfrase_E"/>
</dbReference>
<dbReference type="Gene3D" id="3.40.50.150">
    <property type="entry name" value="Vaccinia Virus protein VP39"/>
    <property type="match status" value="1"/>
</dbReference>
<dbReference type="PIRSF" id="PIRSF005461">
    <property type="entry name" value="23S_rRNA_mtase"/>
    <property type="match status" value="1"/>
</dbReference>
<dbReference type="InterPro" id="IPR002877">
    <property type="entry name" value="RNA_MeTrfase_FtsJ_dom"/>
</dbReference>
<dbReference type="PANTHER" id="PTHR10920:SF18">
    <property type="entry name" value="RRNA METHYLTRANSFERASE 2, MITOCHONDRIAL"/>
    <property type="match status" value="1"/>
</dbReference>
<sequence length="314" mass="35270">MSFRPTLTALSKKSSTQWIARQRHDHYVKQRASSAYKSRSAFKLLELDEQLGFLDHDDVNVIVDLGAAPGGWSQVVSQRLGYGATEDSEPLPSTLPRVRSKRRPVESRPGSDYDPLNIDNMEEELALNESKGRGIVVAVDLLPMNPIAGVRPLQKDFLDPRTDAAITDLLHSSIPGMRQRKKGKALVDVVLSDMAPNVSGNALHDSEESYRLCLAVQAFAARHLRTEEQIGRRYGGVLVLKHFSFDAMNAFRKEKLEPHFSNVQYIKPPASRSESSESYFVCRGWNPVREVPMYGILPESHSHQDPWLSPQRLV</sequence>
<evidence type="ECO:0000256" key="6">
    <source>
        <dbReference type="ARBA" id="ARBA00041184"/>
    </source>
</evidence>
<evidence type="ECO:0000256" key="2">
    <source>
        <dbReference type="ARBA" id="ARBA00022552"/>
    </source>
</evidence>
<evidence type="ECO:0000313" key="10">
    <source>
        <dbReference type="EMBL" id="KAK0477632.1"/>
    </source>
</evidence>
<organism evidence="10 11">
    <name type="scientific">Armillaria novae-zelandiae</name>
    <dbReference type="NCBI Taxonomy" id="153914"/>
    <lineage>
        <taxon>Eukaryota</taxon>
        <taxon>Fungi</taxon>
        <taxon>Dikarya</taxon>
        <taxon>Basidiomycota</taxon>
        <taxon>Agaricomycotina</taxon>
        <taxon>Agaricomycetes</taxon>
        <taxon>Agaricomycetidae</taxon>
        <taxon>Agaricales</taxon>
        <taxon>Marasmiineae</taxon>
        <taxon>Physalacriaceae</taxon>
        <taxon>Armillaria</taxon>
    </lineage>
</organism>
<proteinExistence type="inferred from homology"/>
<keyword evidence="3 10" id="KW-0489">Methyltransferase</keyword>
<evidence type="ECO:0000256" key="5">
    <source>
        <dbReference type="ARBA" id="ARBA00022691"/>
    </source>
</evidence>
<keyword evidence="4" id="KW-0808">Transferase</keyword>
<reference evidence="10" key="1">
    <citation type="submission" date="2023-06" db="EMBL/GenBank/DDBJ databases">
        <authorList>
            <consortium name="Lawrence Berkeley National Laboratory"/>
            <person name="Ahrendt S."/>
            <person name="Sahu N."/>
            <person name="Indic B."/>
            <person name="Wong-Bajracharya J."/>
            <person name="Merenyi Z."/>
            <person name="Ke H.-M."/>
            <person name="Monk M."/>
            <person name="Kocsube S."/>
            <person name="Drula E."/>
            <person name="Lipzen A."/>
            <person name="Balint B."/>
            <person name="Henrissat B."/>
            <person name="Andreopoulos B."/>
            <person name="Martin F.M."/>
            <person name="Harder C.B."/>
            <person name="Rigling D."/>
            <person name="Ford K.L."/>
            <person name="Foster G.D."/>
            <person name="Pangilinan J."/>
            <person name="Papanicolaou A."/>
            <person name="Barry K."/>
            <person name="LaButti K."/>
            <person name="Viragh M."/>
            <person name="Koriabine M."/>
            <person name="Yan M."/>
            <person name="Riley R."/>
            <person name="Champramary S."/>
            <person name="Plett K.L."/>
            <person name="Tsai I.J."/>
            <person name="Slot J."/>
            <person name="Sipos G."/>
            <person name="Plett J."/>
            <person name="Nagy L.G."/>
            <person name="Grigoriev I.V."/>
        </authorList>
    </citation>
    <scope>NUCLEOTIDE SEQUENCE</scope>
    <source>
        <strain evidence="10">ICMP 16352</strain>
    </source>
</reference>
<feature type="domain" description="Ribosomal RNA methyltransferase FtsJ" evidence="9">
    <location>
        <begin position="128"/>
        <end position="284"/>
    </location>
</feature>
<evidence type="ECO:0000256" key="4">
    <source>
        <dbReference type="ARBA" id="ARBA00022679"/>
    </source>
</evidence>
<accession>A0AA39P4V7</accession>
<evidence type="ECO:0000256" key="8">
    <source>
        <dbReference type="SAM" id="MobiDB-lite"/>
    </source>
</evidence>
<dbReference type="InterPro" id="IPR050082">
    <property type="entry name" value="RNA_methyltr_RlmE"/>
</dbReference>
<feature type="region of interest" description="Disordered" evidence="8">
    <location>
        <begin position="83"/>
        <end position="117"/>
    </location>
</feature>
<evidence type="ECO:0000256" key="7">
    <source>
        <dbReference type="PIRSR" id="PIRSR005461-1"/>
    </source>
</evidence>
<keyword evidence="2" id="KW-0698">rRNA processing</keyword>